<evidence type="ECO:0000256" key="1">
    <source>
        <dbReference type="ARBA" id="ARBA00008668"/>
    </source>
</evidence>
<reference evidence="5" key="1">
    <citation type="journal article" date="2019" name="Int. J. Syst. Evol. Microbiol.">
        <title>The Global Catalogue of Microorganisms (GCM) 10K type strain sequencing project: providing services to taxonomists for standard genome sequencing and annotation.</title>
        <authorList>
            <consortium name="The Broad Institute Genomics Platform"/>
            <consortium name="The Broad Institute Genome Sequencing Center for Infectious Disease"/>
            <person name="Wu L."/>
            <person name="Ma J."/>
        </authorList>
    </citation>
    <scope>NUCLEOTIDE SEQUENCE [LARGE SCALE GENOMIC DNA]</scope>
    <source>
        <strain evidence="5">CECT 8010</strain>
    </source>
</reference>
<keyword evidence="5" id="KW-1185">Reference proteome</keyword>
<dbReference type="CDD" id="cd01821">
    <property type="entry name" value="Rhamnogalacturan_acetylesterase_like"/>
    <property type="match status" value="1"/>
</dbReference>
<evidence type="ECO:0000313" key="5">
    <source>
        <dbReference type="Proteomes" id="UP001595906"/>
    </source>
</evidence>
<comment type="caution">
    <text evidence="4">The sequence shown here is derived from an EMBL/GenBank/DDBJ whole genome shotgun (WGS) entry which is preliminary data.</text>
</comment>
<name>A0ABV8PT18_9BACT</name>
<feature type="domain" description="SGNH hydrolase-type esterase" evidence="3">
    <location>
        <begin position="26"/>
        <end position="221"/>
    </location>
</feature>
<comment type="similarity">
    <text evidence="1">Belongs to the 'GDSL' lipolytic enzyme family.</text>
</comment>
<organism evidence="4 5">
    <name type="scientific">Parasediminibacterium paludis</name>
    <dbReference type="NCBI Taxonomy" id="908966"/>
    <lineage>
        <taxon>Bacteria</taxon>
        <taxon>Pseudomonadati</taxon>
        <taxon>Bacteroidota</taxon>
        <taxon>Chitinophagia</taxon>
        <taxon>Chitinophagales</taxon>
        <taxon>Chitinophagaceae</taxon>
        <taxon>Parasediminibacterium</taxon>
    </lineage>
</organism>
<accession>A0ABV8PT18</accession>
<dbReference type="Proteomes" id="UP001595906">
    <property type="component" value="Unassembled WGS sequence"/>
</dbReference>
<gene>
    <name evidence="4" type="ORF">ACFOW1_04550</name>
</gene>
<protein>
    <submittedName>
        <fullName evidence="4">Rhamnogalacturonan acetylesterase</fullName>
    </submittedName>
</protein>
<dbReference type="Pfam" id="PF13472">
    <property type="entry name" value="Lipase_GDSL_2"/>
    <property type="match status" value="1"/>
</dbReference>
<evidence type="ECO:0000256" key="2">
    <source>
        <dbReference type="ARBA" id="ARBA00022801"/>
    </source>
</evidence>
<dbReference type="InterPro" id="IPR013830">
    <property type="entry name" value="SGNH_hydro"/>
</dbReference>
<sequence>MLTKPLSILLVTLYLLLPQKHTTVYLIGDSTMANKQPNKFPETGWGMPFSNMFNADVTIDNRAMNGRSTKSFMNEKRWQPIVDALKEGDYVFIQFGHNDEKIDKPEVGTSIEVFKTNLIKYITETRAAKANPILLTPVNRWKFDSLGHFQDTHGAYPDAVREVAKTYNVPLIDMYQKSKILMENIGAEASHKWFNQLEKGEHPNYPEGIKDNTHFNAMGAQQMADLAVEGLKELHIDLYKQLVNNK</sequence>
<dbReference type="EMBL" id="JBHSDC010000003">
    <property type="protein sequence ID" value="MFC4231147.1"/>
    <property type="molecule type" value="Genomic_DNA"/>
</dbReference>
<evidence type="ECO:0000259" key="3">
    <source>
        <dbReference type="Pfam" id="PF13472"/>
    </source>
</evidence>
<dbReference type="InterPro" id="IPR037459">
    <property type="entry name" value="RhgT-like"/>
</dbReference>
<dbReference type="Gene3D" id="3.40.50.1110">
    <property type="entry name" value="SGNH hydrolase"/>
    <property type="match status" value="1"/>
</dbReference>
<dbReference type="PANTHER" id="PTHR43695">
    <property type="entry name" value="PUTATIVE (AFU_ORTHOLOGUE AFUA_2G17250)-RELATED"/>
    <property type="match status" value="1"/>
</dbReference>
<evidence type="ECO:0000313" key="4">
    <source>
        <dbReference type="EMBL" id="MFC4231147.1"/>
    </source>
</evidence>
<proteinExistence type="inferred from homology"/>
<keyword evidence="2" id="KW-0378">Hydrolase</keyword>
<dbReference type="RefSeq" id="WP_379012534.1">
    <property type="nucleotide sequence ID" value="NZ_JBHSDC010000003.1"/>
</dbReference>
<dbReference type="SUPFAM" id="SSF52266">
    <property type="entry name" value="SGNH hydrolase"/>
    <property type="match status" value="1"/>
</dbReference>
<dbReference type="InterPro" id="IPR036514">
    <property type="entry name" value="SGNH_hydro_sf"/>
</dbReference>
<dbReference type="PANTHER" id="PTHR43695:SF1">
    <property type="entry name" value="RHAMNOGALACTURONAN ACETYLESTERASE"/>
    <property type="match status" value="1"/>
</dbReference>